<evidence type="ECO:0000256" key="1">
    <source>
        <dbReference type="ARBA" id="ARBA00004279"/>
    </source>
</evidence>
<keyword evidence="5" id="KW-0217">Developmental protein</keyword>
<dbReference type="InterPro" id="IPR029071">
    <property type="entry name" value="Ubiquitin-like_domsf"/>
</dbReference>
<dbReference type="Pfam" id="PF08736">
    <property type="entry name" value="FA"/>
    <property type="match status" value="1"/>
</dbReference>
<dbReference type="InterPro" id="IPR011993">
    <property type="entry name" value="PH-like_dom_sf"/>
</dbReference>
<dbReference type="GO" id="GO:0005886">
    <property type="term" value="C:plasma membrane"/>
    <property type="evidence" value="ECO:0007669"/>
    <property type="project" value="UniProtKB-SubCell"/>
</dbReference>
<dbReference type="InterPro" id="IPR000299">
    <property type="entry name" value="FERM_domain"/>
</dbReference>
<evidence type="ECO:0000259" key="15">
    <source>
        <dbReference type="PROSITE" id="PS50003"/>
    </source>
</evidence>
<dbReference type="PANTHER" id="PTHR45858:SF2">
    <property type="entry name" value="FERM, ARHGEF AND PLECKSTRIN DOMAIN-CONTAINING PROTEIN 1"/>
    <property type="match status" value="1"/>
</dbReference>
<dbReference type="CDD" id="cd13193">
    <property type="entry name" value="FERM_C_FARP1-like"/>
    <property type="match status" value="1"/>
</dbReference>
<evidence type="ECO:0000256" key="13">
    <source>
        <dbReference type="ARBA" id="ARBA00042170"/>
    </source>
</evidence>
<dbReference type="Gene3D" id="1.20.80.60">
    <property type="match status" value="1"/>
</dbReference>
<gene>
    <name evidence="18" type="primary">FARP1</name>
</gene>
<keyword evidence="8" id="KW-0770">Synapse</keyword>
<dbReference type="Pfam" id="PF00621">
    <property type="entry name" value="RhoGEF"/>
    <property type="match status" value="1"/>
</dbReference>
<dbReference type="PROSITE" id="PS00660">
    <property type="entry name" value="FERM_1"/>
    <property type="match status" value="1"/>
</dbReference>
<dbReference type="CDD" id="cd17189">
    <property type="entry name" value="FERM_F1_FARP1"/>
    <property type="match status" value="1"/>
</dbReference>
<evidence type="ECO:0000259" key="16">
    <source>
        <dbReference type="PROSITE" id="PS50010"/>
    </source>
</evidence>
<dbReference type="PROSITE" id="PS50010">
    <property type="entry name" value="DH_2"/>
    <property type="match status" value="1"/>
</dbReference>
<dbReference type="CDD" id="cd14473">
    <property type="entry name" value="FERM_B-lobe"/>
    <property type="match status" value="1"/>
</dbReference>
<feature type="domain" description="DH" evidence="16">
    <location>
        <begin position="417"/>
        <end position="607"/>
    </location>
</feature>
<keyword evidence="9" id="KW-0472">Membrane</keyword>
<feature type="domain" description="FERM" evidence="17">
    <location>
        <begin position="43"/>
        <end position="311"/>
    </location>
</feature>
<dbReference type="InterPro" id="IPR051835">
    <property type="entry name" value="RAC1-GEF"/>
</dbReference>
<dbReference type="Gene3D" id="2.30.29.30">
    <property type="entry name" value="Pleckstrin-homology domain (PH domain)/Phosphotyrosine-binding domain (PTB)"/>
    <property type="match status" value="3"/>
</dbReference>
<dbReference type="InterPro" id="IPR018980">
    <property type="entry name" value="FERM_PH-like_C"/>
</dbReference>
<dbReference type="SMART" id="SM01195">
    <property type="entry name" value="FA"/>
    <property type="match status" value="1"/>
</dbReference>
<dbReference type="PRINTS" id="PR00935">
    <property type="entry name" value="BAND41"/>
</dbReference>
<dbReference type="Pfam" id="PF09379">
    <property type="entry name" value="FERM_N"/>
    <property type="match status" value="1"/>
</dbReference>
<dbReference type="Pfam" id="PF00169">
    <property type="entry name" value="PH"/>
    <property type="match status" value="2"/>
</dbReference>
<dbReference type="SMART" id="SM00233">
    <property type="entry name" value="PH"/>
    <property type="match status" value="2"/>
</dbReference>
<reference evidence="18" key="3">
    <citation type="submission" date="2025-09" db="UniProtKB">
        <authorList>
            <consortium name="Ensembl"/>
        </authorList>
    </citation>
    <scope>IDENTIFICATION</scope>
</reference>
<dbReference type="SUPFAM" id="SSF48065">
    <property type="entry name" value="DBL homology domain (DH-domain)"/>
    <property type="match status" value="1"/>
</dbReference>
<dbReference type="FunFam" id="2.30.29.30:FF:000046">
    <property type="entry name" value="FERM, RhoGEF and pleckstrin domain-containing protein 1"/>
    <property type="match status" value="1"/>
</dbReference>
<evidence type="ECO:0000256" key="4">
    <source>
        <dbReference type="ARBA" id="ARBA00004514"/>
    </source>
</evidence>
<feature type="domain" description="PH" evidence="15">
    <location>
        <begin position="808"/>
        <end position="905"/>
    </location>
</feature>
<dbReference type="Proteomes" id="UP000314980">
    <property type="component" value="Unassembled WGS sequence"/>
</dbReference>
<keyword evidence="10" id="KW-0966">Cell projection</keyword>
<evidence type="ECO:0000256" key="8">
    <source>
        <dbReference type="ARBA" id="ARBA00022599"/>
    </source>
</evidence>
<keyword evidence="19" id="KW-1185">Reference proteome</keyword>
<dbReference type="SMART" id="SM01196">
    <property type="entry name" value="FERM_C"/>
    <property type="match status" value="1"/>
</dbReference>
<dbReference type="Ensembl" id="ENSLCAT00010057812.1">
    <property type="protein sequence ID" value="ENSLCAP00010056274.1"/>
    <property type="gene ID" value="ENSLCAG00010026250.1"/>
</dbReference>
<evidence type="ECO:0000256" key="5">
    <source>
        <dbReference type="ARBA" id="ARBA00022473"/>
    </source>
</evidence>
<dbReference type="Gene3D" id="1.20.900.10">
    <property type="entry name" value="Dbl homology (DH) domain"/>
    <property type="match status" value="1"/>
</dbReference>
<feature type="region of interest" description="Disordered" evidence="14">
    <location>
        <begin position="1"/>
        <end position="40"/>
    </location>
</feature>
<dbReference type="InterPro" id="IPR018979">
    <property type="entry name" value="FERM_N"/>
</dbReference>
<dbReference type="SMART" id="SM00325">
    <property type="entry name" value="RhoGEF"/>
    <property type="match status" value="1"/>
</dbReference>
<dbReference type="Gene3D" id="3.10.20.90">
    <property type="entry name" value="Phosphatidylinositol 3-kinase Catalytic Subunit, Chain A, domain 1"/>
    <property type="match status" value="1"/>
</dbReference>
<dbReference type="InterPro" id="IPR000219">
    <property type="entry name" value="DH_dom"/>
</dbReference>
<dbReference type="PROSITE" id="PS50003">
    <property type="entry name" value="PH_DOMAIN"/>
    <property type="match status" value="2"/>
</dbReference>
<feature type="domain" description="PH" evidence="15">
    <location>
        <begin position="636"/>
        <end position="733"/>
    </location>
</feature>
<evidence type="ECO:0000256" key="14">
    <source>
        <dbReference type="SAM" id="MobiDB-lite"/>
    </source>
</evidence>
<reference evidence="19" key="1">
    <citation type="submission" date="2015-09" db="EMBL/GenBank/DDBJ databases">
        <authorList>
            <person name="Sai Rama Sridatta P."/>
        </authorList>
    </citation>
    <scope>NUCLEOTIDE SEQUENCE [LARGE SCALE GENOMIC DNA]</scope>
</reference>
<dbReference type="InterPro" id="IPR035963">
    <property type="entry name" value="FERM_2"/>
</dbReference>
<dbReference type="GO" id="GO:0030425">
    <property type="term" value="C:dendrite"/>
    <property type="evidence" value="ECO:0007669"/>
    <property type="project" value="UniProtKB-SubCell"/>
</dbReference>
<dbReference type="SMART" id="SM00295">
    <property type="entry name" value="B41"/>
    <property type="match status" value="1"/>
</dbReference>
<evidence type="ECO:0000256" key="3">
    <source>
        <dbReference type="ARBA" id="ARBA00004486"/>
    </source>
</evidence>
<comment type="subcellular location">
    <subcellularLocation>
        <location evidence="2">Cell membrane</location>
        <topology evidence="2">Peripheral membrane protein</topology>
        <orientation evidence="2">Cytoplasmic side</orientation>
    </subcellularLocation>
    <subcellularLocation>
        <location evidence="1">Cell projection</location>
        <location evidence="1">Dendrite</location>
    </subcellularLocation>
    <subcellularLocation>
        <location evidence="3">Cell projection</location>
        <location evidence="3">Filopodium</location>
    </subcellularLocation>
    <subcellularLocation>
        <location evidence="4">Cytoplasm</location>
        <location evidence="4">Cytosol</location>
    </subcellularLocation>
    <subcellularLocation>
        <location evidence="11">Synapse</location>
        <location evidence="11">Synaptosome</location>
    </subcellularLocation>
</comment>
<dbReference type="InterPro" id="IPR019747">
    <property type="entry name" value="FERM_CS"/>
</dbReference>
<dbReference type="FunFam" id="2.30.29.30:FF:000002">
    <property type="entry name" value="Band 4.1-like protein 5 isoform 1"/>
    <property type="match status" value="1"/>
</dbReference>
<dbReference type="InterPro" id="IPR019748">
    <property type="entry name" value="FERM_central"/>
</dbReference>
<dbReference type="GeneTree" id="ENSGT00940000155318"/>
<evidence type="ECO:0000313" key="18">
    <source>
        <dbReference type="Ensembl" id="ENSLCAP00010056274.1"/>
    </source>
</evidence>
<dbReference type="InterPro" id="IPR001849">
    <property type="entry name" value="PH_domain"/>
</dbReference>
<feature type="compositionally biased region" description="Acidic residues" evidence="14">
    <location>
        <begin position="759"/>
        <end position="769"/>
    </location>
</feature>
<proteinExistence type="predicted"/>
<dbReference type="InterPro" id="IPR014847">
    <property type="entry name" value="FA"/>
</dbReference>
<dbReference type="CDD" id="cd00160">
    <property type="entry name" value="RhoGEF"/>
    <property type="match status" value="1"/>
</dbReference>
<evidence type="ECO:0000256" key="12">
    <source>
        <dbReference type="ARBA" id="ARBA00040395"/>
    </source>
</evidence>
<dbReference type="PROSITE" id="PS50057">
    <property type="entry name" value="FERM_3"/>
    <property type="match status" value="1"/>
</dbReference>
<evidence type="ECO:0000313" key="19">
    <source>
        <dbReference type="Proteomes" id="UP000314980"/>
    </source>
</evidence>
<name>A0A4W6G076_LATCA</name>
<accession>A0A4W6G076</accession>
<evidence type="ECO:0000256" key="7">
    <source>
        <dbReference type="ARBA" id="ARBA00022490"/>
    </source>
</evidence>
<keyword evidence="6" id="KW-1003">Cell membrane</keyword>
<dbReference type="CDD" id="cd01220">
    <property type="entry name" value="PH1_FARP1-like"/>
    <property type="match status" value="1"/>
</dbReference>
<dbReference type="GO" id="GO:0005085">
    <property type="term" value="F:guanyl-nucleotide exchange factor activity"/>
    <property type="evidence" value="ECO:0007669"/>
    <property type="project" value="InterPro"/>
</dbReference>
<organism evidence="18 19">
    <name type="scientific">Lates calcarifer</name>
    <name type="common">Barramundi</name>
    <name type="synonym">Holocentrus calcarifer</name>
    <dbReference type="NCBI Taxonomy" id="8187"/>
    <lineage>
        <taxon>Eukaryota</taxon>
        <taxon>Metazoa</taxon>
        <taxon>Chordata</taxon>
        <taxon>Craniata</taxon>
        <taxon>Vertebrata</taxon>
        <taxon>Euteleostomi</taxon>
        <taxon>Actinopterygii</taxon>
        <taxon>Neopterygii</taxon>
        <taxon>Teleostei</taxon>
        <taxon>Neoteleostei</taxon>
        <taxon>Acanthomorphata</taxon>
        <taxon>Carangaria</taxon>
        <taxon>Carangaria incertae sedis</taxon>
        <taxon>Centropomidae</taxon>
        <taxon>Lates</taxon>
    </lineage>
</organism>
<dbReference type="InterPro" id="IPR041788">
    <property type="entry name" value="FARP1/FARP2/FRMD7_FERM_C"/>
</dbReference>
<evidence type="ECO:0000256" key="9">
    <source>
        <dbReference type="ARBA" id="ARBA00023136"/>
    </source>
</evidence>
<sequence>MAELEPEPMASGAGQRLGAPETLGISTLDPGHRPPAMPPGRHVTIRVRMLDDTEELFDISQKASGKVLFDLVCSHMNLIEGDYFGLEFQNHQKMMVWLDHIKPIIKQLRRPKHTILRFAVKFFPPDHAQLLEELTRYLFALQIKQDLSCGRLTCNDSSAALMVSHIIQCKFDLIMSLRCTIFLCNGLMAIERRIMGFTPAQSDYQLLEVARRLEMYGIRLHPAKDREGSVLSLAVAHTGVLVFQGHTKINAFNWSKVRKLSFKRKRFLIKLRPDLNSSYQDTLEFLMASRDCCKVFWKICVEYHAFFRLFEEPKPKPKPVLFTRGSSFRFSGRTQKQVIDYVRESEFKKIPFESPHLSASSGHSHGMVNGQKSLELCSHSPNGRQPSPLTSPLLNDACSVRTDDEDEVRRKRFPTDRAYFIAKELLTTERTYLKDLEVITSFQSAVGQDEATPDSLKNTILSTFEPLHKFHTGFLREVEQRLALWEGRSNAHIKGDYQRIGDVMLKNVQGLKPLTANLHKQSEVLLELEKACRASRKLEGLCRDFELQKVCYIPLNVFILRPLHRLIHYKQILERLCKHYPATHVDFRDCRAALADVSEVVDQLQGSLIKMENFQKLLELKKDLIGVDNLVVPGREFIRLGCLSKLSGKGLQQRMFFLFNDVILYTSRGMTATNQFKVHGQLPLHGMTIRESEDEWGVPHSFTLVGQQQSVVVAASSLTEMEKWMEDIKMAIEVVKTSNGPSSDLLTSILTDNKCPEDSSVEAESEDDMTASHTSLERPAPHRGNTMVHVCWHRNTSVSMVDFSIAVENQLSGNLLRKFKNSNGWQKLWVVFTNFSLFFYKSHQDDYPLASLPLLGYSVTIPSESENIHKDYVFKLHFKSHIYYFRTESEYTFERWMEVIRSATVPSSRTRILNSKESHPH</sequence>
<dbReference type="GO" id="GO:0045202">
    <property type="term" value="C:synapse"/>
    <property type="evidence" value="ECO:0007669"/>
    <property type="project" value="UniProtKB-SubCell"/>
</dbReference>
<reference evidence="18" key="2">
    <citation type="submission" date="2025-08" db="UniProtKB">
        <authorList>
            <consortium name="Ensembl"/>
        </authorList>
    </citation>
    <scope>IDENTIFICATION</scope>
</reference>
<evidence type="ECO:0000259" key="17">
    <source>
        <dbReference type="PROSITE" id="PS50057"/>
    </source>
</evidence>
<dbReference type="SUPFAM" id="SSF50729">
    <property type="entry name" value="PH domain-like"/>
    <property type="match status" value="3"/>
</dbReference>
<protein>
    <recommendedName>
        <fullName evidence="12">FERM, ARHGEF and pleckstrin domain-containing protein 1</fullName>
    </recommendedName>
    <alternativeName>
        <fullName evidence="13">FERM, RhoGEF and pleckstrin domain-containing protein 1</fullName>
    </alternativeName>
</protein>
<dbReference type="GO" id="GO:0005829">
    <property type="term" value="C:cytosol"/>
    <property type="evidence" value="ECO:0007669"/>
    <property type="project" value="UniProtKB-SubCell"/>
</dbReference>
<evidence type="ECO:0000256" key="2">
    <source>
        <dbReference type="ARBA" id="ARBA00004413"/>
    </source>
</evidence>
<evidence type="ECO:0000256" key="11">
    <source>
        <dbReference type="ARBA" id="ARBA00034102"/>
    </source>
</evidence>
<evidence type="ECO:0000256" key="6">
    <source>
        <dbReference type="ARBA" id="ARBA00022475"/>
    </source>
</evidence>
<dbReference type="FunFam" id="3.10.20.90:FF:000040">
    <property type="entry name" value="FERM, RhoGEF and pleckstrin domain-containing protein"/>
    <property type="match status" value="1"/>
</dbReference>
<keyword evidence="8" id="KW-0771">Synaptosome</keyword>
<dbReference type="SUPFAM" id="SSF54236">
    <property type="entry name" value="Ubiquitin-like"/>
    <property type="match status" value="1"/>
</dbReference>
<feature type="region of interest" description="Disordered" evidence="14">
    <location>
        <begin position="755"/>
        <end position="781"/>
    </location>
</feature>
<dbReference type="InterPro" id="IPR019749">
    <property type="entry name" value="Band_41_domain"/>
</dbReference>
<evidence type="ECO:0000256" key="10">
    <source>
        <dbReference type="ARBA" id="ARBA00023273"/>
    </source>
</evidence>
<dbReference type="Pfam" id="PF09380">
    <property type="entry name" value="FERM_C"/>
    <property type="match status" value="1"/>
</dbReference>
<dbReference type="CDD" id="cd13235">
    <property type="entry name" value="PH2_FARP1-like"/>
    <property type="match status" value="1"/>
</dbReference>
<keyword evidence="7" id="KW-0963">Cytoplasm</keyword>
<dbReference type="AlphaFoldDB" id="A0A4W6G076"/>
<dbReference type="PANTHER" id="PTHR45858">
    <property type="entry name" value="FERM DOMAIN CONTAINING PROTEIN"/>
    <property type="match status" value="1"/>
</dbReference>
<dbReference type="GO" id="GO:0030175">
    <property type="term" value="C:filopodium"/>
    <property type="evidence" value="ECO:0007669"/>
    <property type="project" value="UniProtKB-SubCell"/>
</dbReference>
<dbReference type="InterPro" id="IPR035899">
    <property type="entry name" value="DBL_dom_sf"/>
</dbReference>
<dbReference type="SUPFAM" id="SSF47031">
    <property type="entry name" value="Second domain of FERM"/>
    <property type="match status" value="1"/>
</dbReference>
<dbReference type="FunFam" id="1.20.900.10:FF:000021">
    <property type="entry name" value="FERM, RhoGEF and pleckstrin domain-containing protein 1"/>
    <property type="match status" value="1"/>
</dbReference>